<name>A0A645GM66_9ZZZZ</name>
<dbReference type="AlphaFoldDB" id="A0A645GM66"/>
<dbReference type="EMBL" id="VSSQ01078115">
    <property type="protein sequence ID" value="MPN28008.1"/>
    <property type="molecule type" value="Genomic_DNA"/>
</dbReference>
<gene>
    <name evidence="1" type="ORF">SDC9_175442</name>
</gene>
<proteinExistence type="predicted"/>
<reference evidence="1" key="1">
    <citation type="submission" date="2019-08" db="EMBL/GenBank/DDBJ databases">
        <authorList>
            <person name="Kucharzyk K."/>
            <person name="Murdoch R.W."/>
            <person name="Higgins S."/>
            <person name="Loffler F."/>
        </authorList>
    </citation>
    <scope>NUCLEOTIDE SEQUENCE</scope>
</reference>
<protein>
    <submittedName>
        <fullName evidence="1">Uncharacterized protein</fullName>
    </submittedName>
</protein>
<sequence>MPNITVAIIRPATQYSLGPNIFITSGVSNIIIQVPKLKSIIYFLAIQFIFNVHLFCVCSKYQGTHALFVAFQNTDNIPAII</sequence>
<comment type="caution">
    <text evidence="1">The sequence shown here is derived from an EMBL/GenBank/DDBJ whole genome shotgun (WGS) entry which is preliminary data.</text>
</comment>
<evidence type="ECO:0000313" key="1">
    <source>
        <dbReference type="EMBL" id="MPN28008.1"/>
    </source>
</evidence>
<organism evidence="1">
    <name type="scientific">bioreactor metagenome</name>
    <dbReference type="NCBI Taxonomy" id="1076179"/>
    <lineage>
        <taxon>unclassified sequences</taxon>
        <taxon>metagenomes</taxon>
        <taxon>ecological metagenomes</taxon>
    </lineage>
</organism>
<accession>A0A645GM66</accession>